<dbReference type="GO" id="GO:0008939">
    <property type="term" value="F:nicotinate-nucleotide-dimethylbenzimidazole phosphoribosyltransferase activity"/>
    <property type="evidence" value="ECO:0007669"/>
    <property type="project" value="InterPro"/>
</dbReference>
<accession>A0A0M2PXD0</accession>
<dbReference type="OrthoDB" id="418257at2"/>
<dbReference type="AlphaFoldDB" id="A0A0M2PXD0"/>
<dbReference type="CDD" id="cd02439">
    <property type="entry name" value="DMB-PRT_CobT"/>
    <property type="match status" value="1"/>
</dbReference>
<dbReference type="eggNOG" id="COG2038">
    <property type="taxonomic scope" value="Bacteria"/>
</dbReference>
<dbReference type="InterPro" id="IPR002805">
    <property type="entry name" value="Nict_dMeBzImd_PRibTrfase_arc"/>
</dbReference>
<dbReference type="Gene3D" id="3.40.50.10210">
    <property type="match status" value="1"/>
</dbReference>
<name>A0A0M2PXD0_PROHO</name>
<evidence type="ECO:0000313" key="2">
    <source>
        <dbReference type="EMBL" id="KKI99757.1"/>
    </source>
</evidence>
<dbReference type="STRING" id="317619.GCA_000332315_00288"/>
<dbReference type="PANTHER" id="PTHR38811:SF1">
    <property type="entry name" value="UPF0284 PROTEIN SLL1500"/>
    <property type="match status" value="1"/>
</dbReference>
<proteinExistence type="inferred from homology"/>
<dbReference type="NCBIfam" id="TIGR00303">
    <property type="entry name" value="nicotinate mononucleotide-dependent phosphoribosyltransferase CobT"/>
    <property type="match status" value="1"/>
</dbReference>
<dbReference type="HAMAP" id="MF_01086">
    <property type="entry name" value="UPF0284"/>
    <property type="match status" value="1"/>
</dbReference>
<dbReference type="InterPro" id="IPR036087">
    <property type="entry name" value="Nict_dMeBzImd_PRibTrfase_sf"/>
</dbReference>
<reference evidence="2" key="1">
    <citation type="submission" date="2012-04" db="EMBL/GenBank/DDBJ databases">
        <authorList>
            <person name="Borisov I.G."/>
            <person name="Ivanikova N.V."/>
            <person name="Pinevich A.V."/>
        </authorList>
    </citation>
    <scope>NUCLEOTIDE SEQUENCE [LARGE SCALE GENOMIC DNA]</scope>
    <source>
        <strain evidence="2">CALU 1027</strain>
    </source>
</reference>
<organism evidence="2 3">
    <name type="scientific">Prochlorothrix hollandica PCC 9006 = CALU 1027</name>
    <dbReference type="NCBI Taxonomy" id="317619"/>
    <lineage>
        <taxon>Bacteria</taxon>
        <taxon>Bacillati</taxon>
        <taxon>Cyanobacteriota</taxon>
        <taxon>Cyanophyceae</taxon>
        <taxon>Prochlorotrichales</taxon>
        <taxon>Prochlorotrichaceae</taxon>
        <taxon>Prochlorothrix</taxon>
    </lineage>
</organism>
<comment type="caution">
    <text evidence="2">The sequence shown here is derived from an EMBL/GenBank/DDBJ whole genome shotgun (WGS) entry which is preliminary data.</text>
</comment>
<sequence>MAFAPTPVSHPSSLPHPTLPLKIHGHLRRGADWLGRFQGRSARFACVFGFTDTGLLPGISAAGATPDDRRYTALADAEFLHQGMTSPGRPCYPLPPLQAGLSPTLITRALWERHRWPCYLFNAGLPLPPSVPLIDLQGQPARCLSQGHALDKPLVQHLWHQGQRWGEILADGLGDGYVMLGECVVGGTTTALGILTGLGIAAAGRVNSSHATCNHDQKAAIVAQGLGRSGLCWGAAAPPVDPLDLVAAVGDPMQIVVAAMALVISRRGGVLLAGGTQMLAVYGLAVALADTYGQDWTPDNVVVGTTRWVVEDPTGDTLGLAQALGQRWGEGLMPSVVTTQLSFAESRCGGLRWYEQGFVKEGVGAGASAIAASLGSQWQQSQLLAEIEGFVDRYGHWRQGF</sequence>
<dbReference type="NCBIfam" id="NF003373">
    <property type="entry name" value="PRK04447.1-6"/>
    <property type="match status" value="1"/>
</dbReference>
<keyword evidence="3" id="KW-1185">Reference proteome</keyword>
<dbReference type="Proteomes" id="UP000034681">
    <property type="component" value="Unassembled WGS sequence"/>
</dbReference>
<evidence type="ECO:0000313" key="3">
    <source>
        <dbReference type="Proteomes" id="UP000034681"/>
    </source>
</evidence>
<dbReference type="EMBL" id="AJTX02000004">
    <property type="protein sequence ID" value="KKI99757.1"/>
    <property type="molecule type" value="Genomic_DNA"/>
</dbReference>
<evidence type="ECO:0000256" key="1">
    <source>
        <dbReference type="HAMAP-Rule" id="MF_01086"/>
    </source>
</evidence>
<gene>
    <name evidence="2" type="ORF">PROH_07750</name>
</gene>
<comment type="similarity">
    <text evidence="1">Belongs to the UPF0284 family.</text>
</comment>
<dbReference type="InterPro" id="IPR003200">
    <property type="entry name" value="Nict_dMeBzImd_PRibTrfase"/>
</dbReference>
<protein>
    <recommendedName>
        <fullName evidence="1">UPF0284 protein PROH_07750</fullName>
    </recommendedName>
</protein>
<dbReference type="SUPFAM" id="SSF52733">
    <property type="entry name" value="Nicotinate mononucleotide:5,6-dimethylbenzimidazole phosphoribosyltransferase (CobT)"/>
    <property type="match status" value="1"/>
</dbReference>
<dbReference type="PANTHER" id="PTHR38811">
    <property type="match status" value="1"/>
</dbReference>
<dbReference type="RefSeq" id="WP_017710975.1">
    <property type="nucleotide sequence ID" value="NZ_KB235933.1"/>
</dbReference>